<keyword evidence="3" id="KW-1185">Reference proteome</keyword>
<evidence type="ECO:0000313" key="2">
    <source>
        <dbReference type="EMBL" id="MBL4954858.1"/>
    </source>
</evidence>
<reference evidence="2 3" key="1">
    <citation type="submission" date="2021-01" db="EMBL/GenBank/DDBJ databases">
        <title>Genome public.</title>
        <authorList>
            <person name="Liu C."/>
            <person name="Sun Q."/>
        </authorList>
    </citation>
    <scope>NUCLEOTIDE SEQUENCE [LARGE SCALE GENOMIC DNA]</scope>
    <source>
        <strain evidence="2 3">YIM B02564</strain>
    </source>
</reference>
<feature type="region of interest" description="Disordered" evidence="1">
    <location>
        <begin position="63"/>
        <end position="97"/>
    </location>
</feature>
<organism evidence="2 3">
    <name type="scientific">Neobacillus paridis</name>
    <dbReference type="NCBI Taxonomy" id="2803862"/>
    <lineage>
        <taxon>Bacteria</taxon>
        <taxon>Bacillati</taxon>
        <taxon>Bacillota</taxon>
        <taxon>Bacilli</taxon>
        <taxon>Bacillales</taxon>
        <taxon>Bacillaceae</taxon>
        <taxon>Neobacillus</taxon>
    </lineage>
</organism>
<dbReference type="EMBL" id="JAESWB010000371">
    <property type="protein sequence ID" value="MBL4954858.1"/>
    <property type="molecule type" value="Genomic_DNA"/>
</dbReference>
<protein>
    <submittedName>
        <fullName evidence="2">Cytosolic protein</fullName>
    </submittedName>
</protein>
<gene>
    <name evidence="2" type="ORF">JK635_22120</name>
</gene>
<feature type="region of interest" description="Disordered" evidence="1">
    <location>
        <begin position="25"/>
        <end position="48"/>
    </location>
</feature>
<proteinExistence type="predicted"/>
<accession>A0ABS1TUK1</accession>
<comment type="caution">
    <text evidence="2">The sequence shown here is derived from an EMBL/GenBank/DDBJ whole genome shotgun (WGS) entry which is preliminary data.</text>
</comment>
<dbReference type="Proteomes" id="UP000623967">
    <property type="component" value="Unassembled WGS sequence"/>
</dbReference>
<evidence type="ECO:0000313" key="3">
    <source>
        <dbReference type="Proteomes" id="UP000623967"/>
    </source>
</evidence>
<dbReference type="RefSeq" id="WP_202656099.1">
    <property type="nucleotide sequence ID" value="NZ_JAESWB010000371.1"/>
</dbReference>
<evidence type="ECO:0000256" key="1">
    <source>
        <dbReference type="SAM" id="MobiDB-lite"/>
    </source>
</evidence>
<sequence length="97" mass="11294">MADKEKQYVDFSNVEKQRNYLAAEEFPDGPFGSPIRQDEPVQLKSTSWKDGQRRYSAFNYENKSLHQDLPRQMAGSHPTHDDPNGEEQPPYNDSIHR</sequence>
<name>A0ABS1TUK1_9BACI</name>